<gene>
    <name evidence="1" type="ORF">F4561_002728</name>
</gene>
<dbReference type="AlphaFoldDB" id="A0A7W7RH63"/>
<sequence>MVRDQPELVWYASFGANMSLDRINCYVAGGTPPGGSRANPGCRDRTLPRARRAVWLAGGTYFALASPMWGGGLAIHDPRLPGAVPARAYLVTAGQFSDIAAQEMYRDPGGDLDLTRVLRDGRDVRGEGRYETLLYSGDIDGCPVVGFTAHWRLSDVAVAAPSAAYLRVIGAGLRAAHAWSVERTATHLAQRPGAAGTWQGSDIAALLR</sequence>
<evidence type="ECO:0000313" key="1">
    <source>
        <dbReference type="EMBL" id="MBB4931908.1"/>
    </source>
</evidence>
<keyword evidence="2" id="KW-1185">Reference proteome</keyword>
<evidence type="ECO:0008006" key="3">
    <source>
        <dbReference type="Google" id="ProtNLM"/>
    </source>
</evidence>
<reference evidence="1 2" key="1">
    <citation type="submission" date="2020-08" db="EMBL/GenBank/DDBJ databases">
        <title>Sequencing the genomes of 1000 actinobacteria strains.</title>
        <authorList>
            <person name="Klenk H.-P."/>
        </authorList>
    </citation>
    <scope>NUCLEOTIDE SEQUENCE [LARGE SCALE GENOMIC DNA]</scope>
    <source>
        <strain evidence="1 2">DSM 102030</strain>
    </source>
</reference>
<dbReference type="Proteomes" id="UP000523007">
    <property type="component" value="Unassembled WGS sequence"/>
</dbReference>
<evidence type="ECO:0000313" key="2">
    <source>
        <dbReference type="Proteomes" id="UP000523007"/>
    </source>
</evidence>
<organism evidence="1 2">
    <name type="scientific">Lipingzhangella halophila</name>
    <dbReference type="NCBI Taxonomy" id="1783352"/>
    <lineage>
        <taxon>Bacteria</taxon>
        <taxon>Bacillati</taxon>
        <taxon>Actinomycetota</taxon>
        <taxon>Actinomycetes</taxon>
        <taxon>Streptosporangiales</taxon>
        <taxon>Nocardiopsidaceae</taxon>
        <taxon>Lipingzhangella</taxon>
    </lineage>
</organism>
<comment type="caution">
    <text evidence="1">The sequence shown here is derived from an EMBL/GenBank/DDBJ whole genome shotgun (WGS) entry which is preliminary data.</text>
</comment>
<protein>
    <recommendedName>
        <fullName evidence="3">Histone deacetylase</fullName>
    </recommendedName>
</protein>
<dbReference type="EMBL" id="JACHJT010000001">
    <property type="protein sequence ID" value="MBB4931908.1"/>
    <property type="molecule type" value="Genomic_DNA"/>
</dbReference>
<accession>A0A7W7RH63</accession>
<dbReference type="RefSeq" id="WP_184578837.1">
    <property type="nucleotide sequence ID" value="NZ_JACHJT010000001.1"/>
</dbReference>
<proteinExistence type="predicted"/>
<name>A0A7W7RH63_9ACTN</name>
<dbReference type="Gene3D" id="3.10.490.10">
    <property type="entry name" value="Gamma-glutamyl cyclotransferase-like"/>
    <property type="match status" value="1"/>
</dbReference>